<keyword evidence="3" id="KW-0804">Transcription</keyword>
<evidence type="ECO:0000259" key="5">
    <source>
        <dbReference type="PROSITE" id="PS50977"/>
    </source>
</evidence>
<comment type="caution">
    <text evidence="6">The sequence shown here is derived from an EMBL/GenBank/DDBJ whole genome shotgun (WGS) entry which is preliminary data.</text>
</comment>
<feature type="domain" description="HTH tetR-type" evidence="5">
    <location>
        <begin position="12"/>
        <end position="72"/>
    </location>
</feature>
<feature type="DNA-binding region" description="H-T-H motif" evidence="4">
    <location>
        <begin position="238"/>
        <end position="257"/>
    </location>
</feature>
<dbReference type="PANTHER" id="PTHR30055:SF234">
    <property type="entry name" value="HTH-TYPE TRANSCRIPTIONAL REGULATOR BETI"/>
    <property type="match status" value="1"/>
</dbReference>
<gene>
    <name evidence="6" type="ORF">DKG74_06140</name>
</gene>
<feature type="DNA-binding region" description="H-T-H motif" evidence="4">
    <location>
        <begin position="35"/>
        <end position="54"/>
    </location>
</feature>
<accession>A0A317EEI9</accession>
<protein>
    <submittedName>
        <fullName evidence="6">TetR/AcrR family transcriptional regulator</fullName>
    </submittedName>
</protein>
<sequence>MTPATAETRQYLAKRERILDAAAALVNSSGVRALSIADVADSVGLGTTSITYYFRRKELLVAACFDRALDRLDRLVSLAEQEPDAERRVTRYVEENFAMLGRVARGEETPVARLSDLRALDEPLRGQLIGRYLTIYRRVRHFWDSDGSPLQRARQTARAHILLDTVFWMPAWLPLYDPRDYGRVCHRLLELLRHGLLPAGAPAAGLETGSLQVPDLATSPFLAAAIRLINTRGYKGASVDLIAAELGVTKGSFYHHLDGKDDLVQACFEQSFQWIDDAQRQADAAGGPHGERLVKAMLSLVTRQLSPSAAPLLRNIALHTLPQAISAQVMAKSRRITARFAGTMIDGITDGSIRPIDPWIAAQTLMVTLNAAYELRHWAARCGLENAMATYAQAFLFGLFNE</sequence>
<name>A0A317EEI9_9PROT</name>
<keyword evidence="2 4" id="KW-0238">DNA-binding</keyword>
<dbReference type="AlphaFoldDB" id="A0A317EEI9"/>
<keyword evidence="1" id="KW-0805">Transcription regulation</keyword>
<dbReference type="InterPro" id="IPR041490">
    <property type="entry name" value="KstR2_TetR_C"/>
</dbReference>
<dbReference type="Pfam" id="PF00440">
    <property type="entry name" value="TetR_N"/>
    <property type="match status" value="2"/>
</dbReference>
<reference evidence="6 7" key="1">
    <citation type="submission" date="2018-05" db="EMBL/GenBank/DDBJ databases">
        <title>Zavarzinia sp. HR-AS.</title>
        <authorList>
            <person name="Lee Y."/>
            <person name="Jeon C.O."/>
        </authorList>
    </citation>
    <scope>NUCLEOTIDE SEQUENCE [LARGE SCALE GENOMIC DNA]</scope>
    <source>
        <strain evidence="6 7">HR-AS</strain>
    </source>
</reference>
<dbReference type="InterPro" id="IPR036271">
    <property type="entry name" value="Tet_transcr_reg_TetR-rel_C_sf"/>
</dbReference>
<dbReference type="GO" id="GO:0003700">
    <property type="term" value="F:DNA-binding transcription factor activity"/>
    <property type="evidence" value="ECO:0007669"/>
    <property type="project" value="TreeGrafter"/>
</dbReference>
<dbReference type="RefSeq" id="WP_109903687.1">
    <property type="nucleotide sequence ID" value="NZ_QGLE01000002.1"/>
</dbReference>
<proteinExistence type="predicted"/>
<evidence type="ECO:0000313" key="6">
    <source>
        <dbReference type="EMBL" id="PWR25339.1"/>
    </source>
</evidence>
<dbReference type="InterPro" id="IPR009057">
    <property type="entry name" value="Homeodomain-like_sf"/>
</dbReference>
<dbReference type="SUPFAM" id="SSF48498">
    <property type="entry name" value="Tetracyclin repressor-like, C-terminal domain"/>
    <property type="match status" value="1"/>
</dbReference>
<dbReference type="PROSITE" id="PS50977">
    <property type="entry name" value="HTH_TETR_2"/>
    <property type="match status" value="2"/>
</dbReference>
<feature type="domain" description="HTH tetR-type" evidence="5">
    <location>
        <begin position="215"/>
        <end position="275"/>
    </location>
</feature>
<dbReference type="InterPro" id="IPR001647">
    <property type="entry name" value="HTH_TetR"/>
</dbReference>
<organism evidence="6 7">
    <name type="scientific">Zavarzinia aquatilis</name>
    <dbReference type="NCBI Taxonomy" id="2211142"/>
    <lineage>
        <taxon>Bacteria</taxon>
        <taxon>Pseudomonadati</taxon>
        <taxon>Pseudomonadota</taxon>
        <taxon>Alphaproteobacteria</taxon>
        <taxon>Rhodospirillales</taxon>
        <taxon>Zavarziniaceae</taxon>
        <taxon>Zavarzinia</taxon>
    </lineage>
</organism>
<dbReference type="Gene3D" id="1.10.357.10">
    <property type="entry name" value="Tetracycline Repressor, domain 2"/>
    <property type="match status" value="2"/>
</dbReference>
<dbReference type="EMBL" id="QGLE01000002">
    <property type="protein sequence ID" value="PWR25339.1"/>
    <property type="molecule type" value="Genomic_DNA"/>
</dbReference>
<dbReference type="OrthoDB" id="9811084at2"/>
<dbReference type="SUPFAM" id="SSF46689">
    <property type="entry name" value="Homeodomain-like"/>
    <property type="match status" value="2"/>
</dbReference>
<dbReference type="InterPro" id="IPR050109">
    <property type="entry name" value="HTH-type_TetR-like_transc_reg"/>
</dbReference>
<dbReference type="Gene3D" id="1.10.10.60">
    <property type="entry name" value="Homeodomain-like"/>
    <property type="match status" value="2"/>
</dbReference>
<evidence type="ECO:0000256" key="2">
    <source>
        <dbReference type="ARBA" id="ARBA00023125"/>
    </source>
</evidence>
<dbReference type="PANTHER" id="PTHR30055">
    <property type="entry name" value="HTH-TYPE TRANSCRIPTIONAL REGULATOR RUTR"/>
    <property type="match status" value="1"/>
</dbReference>
<dbReference type="Pfam" id="PF17932">
    <property type="entry name" value="TetR_C_24"/>
    <property type="match status" value="1"/>
</dbReference>
<evidence type="ECO:0000256" key="3">
    <source>
        <dbReference type="ARBA" id="ARBA00023163"/>
    </source>
</evidence>
<dbReference type="GO" id="GO:0000976">
    <property type="term" value="F:transcription cis-regulatory region binding"/>
    <property type="evidence" value="ECO:0007669"/>
    <property type="project" value="TreeGrafter"/>
</dbReference>
<evidence type="ECO:0000256" key="1">
    <source>
        <dbReference type="ARBA" id="ARBA00023015"/>
    </source>
</evidence>
<keyword evidence="7" id="KW-1185">Reference proteome</keyword>
<evidence type="ECO:0000313" key="7">
    <source>
        <dbReference type="Proteomes" id="UP000245461"/>
    </source>
</evidence>
<dbReference type="PRINTS" id="PR00455">
    <property type="entry name" value="HTHTETR"/>
</dbReference>
<dbReference type="Proteomes" id="UP000245461">
    <property type="component" value="Unassembled WGS sequence"/>
</dbReference>
<evidence type="ECO:0000256" key="4">
    <source>
        <dbReference type="PROSITE-ProRule" id="PRU00335"/>
    </source>
</evidence>